<gene>
    <name evidence="3" type="ORF">JKP88DRAFT_294234</name>
</gene>
<feature type="region of interest" description="Disordered" evidence="1">
    <location>
        <begin position="500"/>
        <end position="538"/>
    </location>
</feature>
<sequence length="653" mass="67385">MQLKGATADPLALEAPLNAQGIRQSCPHFRTPKQLRSAATKLMHFCFRSSASAVACCSRCAWLLRRMNSLLIIPVLTAITFVLHPDGLTWMLLNFLATSVSKTHQRLGLPLCVIAFSLFYLCLKLCKKKLASAPDASTGGACPAACAPCGGTLQHVGGKGKRSKKGGKHHHIACSRTRRPAGSVDFHQPKDRGYSDGALVWRRRNGSSDGGGSGGDSSSSDGEHSMGSQLRRRQQQRSVDGKAAASDELERATSVHSAGSQRRGRGWSSDDSTRSRHSDTTAAGSPTPSFTKPFTPSAPAAMPAKPVDDADAAAGGASSGGGGDSAAAAAVRAKQGAPAADAQSSPQMRTGRVATHTIAAHSSNTVNSGGSSAHKPASAKTAAAAVTRKGSWQHQQSSSGSSSSGSSAHVQTGPLHSLTERGGGGGGNRGKPAPFAAVQGGGRQQHAPHQRSTHKQQQQQTNLASDLQADENLIFITRQAAQRARQLALSRCKRQIHQPLPQAHAQQSQPYALPPPQQQHYTPPSAVSPIAAPNSDARSLIGTPLTVTVTVTAGRQQQQVPTPPIGVAATPLPPPSSVVMPAYSTFSSSGFSTTFTGTASLFGNSLVGHHAGSSGGSGGGGSGAAMDGQQDSVVDDMRAIAEQMSTSILDNDA</sequence>
<keyword evidence="2" id="KW-0812">Transmembrane</keyword>
<dbReference type="Proteomes" id="UP000664859">
    <property type="component" value="Unassembled WGS sequence"/>
</dbReference>
<comment type="caution">
    <text evidence="3">The sequence shown here is derived from an EMBL/GenBank/DDBJ whole genome shotgun (WGS) entry which is preliminary data.</text>
</comment>
<feature type="transmembrane region" description="Helical" evidence="2">
    <location>
        <begin position="69"/>
        <end position="93"/>
    </location>
</feature>
<feature type="transmembrane region" description="Helical" evidence="2">
    <location>
        <begin position="105"/>
        <end position="123"/>
    </location>
</feature>
<feature type="compositionally biased region" description="Low complexity" evidence="1">
    <location>
        <begin position="371"/>
        <end position="407"/>
    </location>
</feature>
<feature type="region of interest" description="Disordered" evidence="1">
    <location>
        <begin position="157"/>
        <end position="463"/>
    </location>
</feature>
<accession>A0A835ZE46</accession>
<dbReference type="AlphaFoldDB" id="A0A835ZE46"/>
<feature type="compositionally biased region" description="Basic residues" evidence="1">
    <location>
        <begin position="158"/>
        <end position="179"/>
    </location>
</feature>
<feature type="compositionally biased region" description="Polar residues" evidence="1">
    <location>
        <begin position="360"/>
        <end position="370"/>
    </location>
</feature>
<keyword evidence="2" id="KW-1133">Transmembrane helix</keyword>
<evidence type="ECO:0000256" key="1">
    <source>
        <dbReference type="SAM" id="MobiDB-lite"/>
    </source>
</evidence>
<feature type="compositionally biased region" description="Low complexity" evidence="1">
    <location>
        <begin position="285"/>
        <end position="305"/>
    </location>
</feature>
<feature type="compositionally biased region" description="Low complexity" evidence="1">
    <location>
        <begin position="325"/>
        <end position="340"/>
    </location>
</feature>
<dbReference type="EMBL" id="JAFCMP010000011">
    <property type="protein sequence ID" value="KAG5192066.1"/>
    <property type="molecule type" value="Genomic_DNA"/>
</dbReference>
<organism evidence="3 4">
    <name type="scientific">Tribonema minus</name>
    <dbReference type="NCBI Taxonomy" id="303371"/>
    <lineage>
        <taxon>Eukaryota</taxon>
        <taxon>Sar</taxon>
        <taxon>Stramenopiles</taxon>
        <taxon>Ochrophyta</taxon>
        <taxon>PX clade</taxon>
        <taxon>Xanthophyceae</taxon>
        <taxon>Tribonematales</taxon>
        <taxon>Tribonemataceae</taxon>
        <taxon>Tribonema</taxon>
    </lineage>
</organism>
<keyword evidence="4" id="KW-1185">Reference proteome</keyword>
<evidence type="ECO:0000313" key="3">
    <source>
        <dbReference type="EMBL" id="KAG5192066.1"/>
    </source>
</evidence>
<proteinExistence type="predicted"/>
<keyword evidence="2" id="KW-0472">Membrane</keyword>
<feature type="region of interest" description="Disordered" evidence="1">
    <location>
        <begin position="612"/>
        <end position="631"/>
    </location>
</feature>
<evidence type="ECO:0000256" key="2">
    <source>
        <dbReference type="SAM" id="Phobius"/>
    </source>
</evidence>
<evidence type="ECO:0000313" key="4">
    <source>
        <dbReference type="Proteomes" id="UP000664859"/>
    </source>
</evidence>
<reference evidence="3" key="1">
    <citation type="submission" date="2021-02" db="EMBL/GenBank/DDBJ databases">
        <title>First Annotated Genome of the Yellow-green Alga Tribonema minus.</title>
        <authorList>
            <person name="Mahan K.M."/>
        </authorList>
    </citation>
    <scope>NUCLEOTIDE SEQUENCE</scope>
    <source>
        <strain evidence="3">UTEX B ZZ1240</strain>
    </source>
</reference>
<feature type="compositionally biased region" description="Gly residues" evidence="1">
    <location>
        <begin position="613"/>
        <end position="623"/>
    </location>
</feature>
<name>A0A835ZE46_9STRA</name>
<protein>
    <submittedName>
        <fullName evidence="3">Uncharacterized protein</fullName>
    </submittedName>
</protein>